<accession>A0A9D1EZW7</accession>
<dbReference type="EMBL" id="DVIU01000203">
    <property type="protein sequence ID" value="HIS36988.1"/>
    <property type="molecule type" value="Genomic_DNA"/>
</dbReference>
<evidence type="ECO:0000313" key="1">
    <source>
        <dbReference type="EMBL" id="HIS36988.1"/>
    </source>
</evidence>
<evidence type="ECO:0000313" key="2">
    <source>
        <dbReference type="Proteomes" id="UP000823928"/>
    </source>
</evidence>
<reference evidence="1" key="1">
    <citation type="submission" date="2020-10" db="EMBL/GenBank/DDBJ databases">
        <authorList>
            <person name="Gilroy R."/>
        </authorList>
    </citation>
    <scope>NUCLEOTIDE SEQUENCE</scope>
    <source>
        <strain evidence="1">6276</strain>
    </source>
</reference>
<reference evidence="1" key="2">
    <citation type="journal article" date="2021" name="PeerJ">
        <title>Extensive microbial diversity within the chicken gut microbiome revealed by metagenomics and culture.</title>
        <authorList>
            <person name="Gilroy R."/>
            <person name="Ravi A."/>
            <person name="Getino M."/>
            <person name="Pursley I."/>
            <person name="Horton D.L."/>
            <person name="Alikhan N.F."/>
            <person name="Baker D."/>
            <person name="Gharbi K."/>
            <person name="Hall N."/>
            <person name="Watson M."/>
            <person name="Adriaenssens E.M."/>
            <person name="Foster-Nyarko E."/>
            <person name="Jarju S."/>
            <person name="Secka A."/>
            <person name="Antonio M."/>
            <person name="Oren A."/>
            <person name="Chaudhuri R.R."/>
            <person name="La Ragione R."/>
            <person name="Hildebrand F."/>
            <person name="Pallen M.J."/>
        </authorList>
    </citation>
    <scope>NUCLEOTIDE SEQUENCE</scope>
    <source>
        <strain evidence="1">6276</strain>
    </source>
</reference>
<gene>
    <name evidence="1" type="ORF">IAC10_10240</name>
</gene>
<protein>
    <submittedName>
        <fullName evidence="1">Uncharacterized protein</fullName>
    </submittedName>
</protein>
<organism evidence="1 2">
    <name type="scientific">Candidatus Scatousia excrementigallinarum</name>
    <dbReference type="NCBI Taxonomy" id="2840935"/>
    <lineage>
        <taxon>Bacteria</taxon>
        <taxon>Candidatus Scatousia</taxon>
    </lineage>
</organism>
<proteinExistence type="predicted"/>
<comment type="caution">
    <text evidence="1">The sequence shown here is derived from an EMBL/GenBank/DDBJ whole genome shotgun (WGS) entry which is preliminary data.</text>
</comment>
<dbReference type="AlphaFoldDB" id="A0A9D1EZW7"/>
<sequence length="68" mass="8077">MQISTDELEEQMFKTKDLIRTLCDTAYICMKEQKPMHHIATLCPIIFEQFTITEQLLEQYLHQCQARG</sequence>
<name>A0A9D1EZW7_9BACT</name>
<dbReference type="Proteomes" id="UP000823928">
    <property type="component" value="Unassembled WGS sequence"/>
</dbReference>